<dbReference type="InterPro" id="IPR036291">
    <property type="entry name" value="NAD(P)-bd_dom_sf"/>
</dbReference>
<dbReference type="AlphaFoldDB" id="A0A9Q9AUZ9"/>
<feature type="domain" description="NAD-dependent epimerase/dehydratase" evidence="1">
    <location>
        <begin position="3"/>
        <end position="222"/>
    </location>
</feature>
<dbReference type="PANTHER" id="PTHR48079">
    <property type="entry name" value="PROTEIN YEEZ"/>
    <property type="match status" value="1"/>
</dbReference>
<dbReference type="InterPro" id="IPR001509">
    <property type="entry name" value="Epimerase_deHydtase"/>
</dbReference>
<dbReference type="GO" id="GO:0004029">
    <property type="term" value="F:aldehyde dehydrogenase (NAD+) activity"/>
    <property type="evidence" value="ECO:0007669"/>
    <property type="project" value="TreeGrafter"/>
</dbReference>
<dbReference type="SUPFAM" id="SSF51735">
    <property type="entry name" value="NAD(P)-binding Rossmann-fold domains"/>
    <property type="match status" value="1"/>
</dbReference>
<dbReference type="GO" id="GO:0005737">
    <property type="term" value="C:cytoplasm"/>
    <property type="evidence" value="ECO:0007669"/>
    <property type="project" value="TreeGrafter"/>
</dbReference>
<dbReference type="EMBL" id="CP099422">
    <property type="protein sequence ID" value="USW53693.1"/>
    <property type="molecule type" value="Genomic_DNA"/>
</dbReference>
<keyword evidence="3" id="KW-1185">Reference proteome</keyword>
<evidence type="ECO:0000259" key="1">
    <source>
        <dbReference type="Pfam" id="PF01370"/>
    </source>
</evidence>
<dbReference type="Gene3D" id="3.40.50.720">
    <property type="entry name" value="NAD(P)-binding Rossmann-like Domain"/>
    <property type="match status" value="1"/>
</dbReference>
<gene>
    <name evidence="2" type="ORF">Slin15195_G070120</name>
</gene>
<sequence>MKVFVTGASGFIGQAVVPELIKHGHQVSGLARSTASADKVTKAGATVVDGSLEDLESLRKGAQESDAIVHLGFVHDFSSEEAILKSQAVDRAAIQAIGDAIAGTGKALIISSGTLGFKQGEVSTEESHHELNGALSNRAKSSDLLHELTKEKHIRGMVIRFSPTVHGADDWGFMKMLGEAAKRNGAATYIGDGSARWSAVQRFDAAVLVRLAVEKGKAGATYIAAAEQGVPMKDIMTAIGDKLGLPVQSKTTEEALPLLGTFALAINLDNPASSERTRAELGWKPENLGLLEDIKQNYF</sequence>
<dbReference type="CDD" id="cd05262">
    <property type="entry name" value="SDR_a7"/>
    <property type="match status" value="1"/>
</dbReference>
<protein>
    <submittedName>
        <fullName evidence="2">NAD(P)-binding domain, NAD(P)-binding domain superfamily</fullName>
    </submittedName>
</protein>
<proteinExistence type="predicted"/>
<accession>A0A9Q9AUZ9</accession>
<evidence type="ECO:0000313" key="2">
    <source>
        <dbReference type="EMBL" id="USW53693.1"/>
    </source>
</evidence>
<dbReference type="InterPro" id="IPR051783">
    <property type="entry name" value="NAD(P)-dependent_oxidoreduct"/>
</dbReference>
<organism evidence="2 3">
    <name type="scientific">Septoria linicola</name>
    <dbReference type="NCBI Taxonomy" id="215465"/>
    <lineage>
        <taxon>Eukaryota</taxon>
        <taxon>Fungi</taxon>
        <taxon>Dikarya</taxon>
        <taxon>Ascomycota</taxon>
        <taxon>Pezizomycotina</taxon>
        <taxon>Dothideomycetes</taxon>
        <taxon>Dothideomycetidae</taxon>
        <taxon>Mycosphaerellales</taxon>
        <taxon>Mycosphaerellaceae</taxon>
        <taxon>Septoria</taxon>
    </lineage>
</organism>
<dbReference type="Pfam" id="PF01370">
    <property type="entry name" value="Epimerase"/>
    <property type="match status" value="1"/>
</dbReference>
<dbReference type="PANTHER" id="PTHR48079:SF9">
    <property type="entry name" value="PUTATIVE-RELATED"/>
    <property type="match status" value="1"/>
</dbReference>
<dbReference type="Proteomes" id="UP001056384">
    <property type="component" value="Chromosome 5"/>
</dbReference>
<name>A0A9Q9AUZ9_9PEZI</name>
<evidence type="ECO:0000313" key="3">
    <source>
        <dbReference type="Proteomes" id="UP001056384"/>
    </source>
</evidence>
<reference evidence="2" key="1">
    <citation type="submission" date="2022-06" db="EMBL/GenBank/DDBJ databases">
        <title>Complete genome sequences of two strains of the flax pathogen Septoria linicola.</title>
        <authorList>
            <person name="Lapalu N."/>
            <person name="Simon A."/>
            <person name="Demenou B."/>
            <person name="Paumier D."/>
            <person name="Guillot M.-P."/>
            <person name="Gout L."/>
            <person name="Valade R."/>
        </authorList>
    </citation>
    <scope>NUCLEOTIDE SEQUENCE</scope>
    <source>
        <strain evidence="2">SE15195</strain>
    </source>
</reference>